<keyword evidence="2" id="KW-1185">Reference proteome</keyword>
<gene>
    <name evidence="1" type="primary">Necator_chrX.g22687</name>
    <name evidence="1" type="ORF">RB195_022524</name>
</gene>
<sequence length="76" mass="8651">MPQQRALRGSRCGVPAADKWKTPTSCTAIKTGYKNSSPLLWSYNRETSRSPRSTRFEEFVGFKLEKATWPKAEVLD</sequence>
<proteinExistence type="predicted"/>
<evidence type="ECO:0000313" key="2">
    <source>
        <dbReference type="Proteomes" id="UP001303046"/>
    </source>
</evidence>
<comment type="caution">
    <text evidence="1">The sequence shown here is derived from an EMBL/GenBank/DDBJ whole genome shotgun (WGS) entry which is preliminary data.</text>
</comment>
<evidence type="ECO:0000313" key="1">
    <source>
        <dbReference type="EMBL" id="KAK6761485.1"/>
    </source>
</evidence>
<reference evidence="1 2" key="1">
    <citation type="submission" date="2023-08" db="EMBL/GenBank/DDBJ databases">
        <title>A Necator americanus chromosomal reference genome.</title>
        <authorList>
            <person name="Ilik V."/>
            <person name="Petrzelkova K.J."/>
            <person name="Pardy F."/>
            <person name="Fuh T."/>
            <person name="Niatou-Singa F.S."/>
            <person name="Gouil Q."/>
            <person name="Baker L."/>
            <person name="Ritchie M.E."/>
            <person name="Jex A.R."/>
            <person name="Gazzola D."/>
            <person name="Li H."/>
            <person name="Toshio Fujiwara R."/>
            <person name="Zhan B."/>
            <person name="Aroian R.V."/>
            <person name="Pafco B."/>
            <person name="Schwarz E.M."/>
        </authorList>
    </citation>
    <scope>NUCLEOTIDE SEQUENCE [LARGE SCALE GENOMIC DNA]</scope>
    <source>
        <strain evidence="1 2">Aroian</strain>
        <tissue evidence="1">Whole animal</tissue>
    </source>
</reference>
<dbReference type="Proteomes" id="UP001303046">
    <property type="component" value="Unassembled WGS sequence"/>
</dbReference>
<accession>A0ABR1EFT6</accession>
<dbReference type="EMBL" id="JAVFWL010000006">
    <property type="protein sequence ID" value="KAK6761485.1"/>
    <property type="molecule type" value="Genomic_DNA"/>
</dbReference>
<protein>
    <submittedName>
        <fullName evidence="1">Uncharacterized protein</fullName>
    </submittedName>
</protein>
<organism evidence="1 2">
    <name type="scientific">Necator americanus</name>
    <name type="common">Human hookworm</name>
    <dbReference type="NCBI Taxonomy" id="51031"/>
    <lineage>
        <taxon>Eukaryota</taxon>
        <taxon>Metazoa</taxon>
        <taxon>Ecdysozoa</taxon>
        <taxon>Nematoda</taxon>
        <taxon>Chromadorea</taxon>
        <taxon>Rhabditida</taxon>
        <taxon>Rhabditina</taxon>
        <taxon>Rhabditomorpha</taxon>
        <taxon>Strongyloidea</taxon>
        <taxon>Ancylostomatidae</taxon>
        <taxon>Bunostominae</taxon>
        <taxon>Necator</taxon>
    </lineage>
</organism>
<name>A0ABR1EFT6_NECAM</name>